<sequence>MDVPTARTFLAAAATGSFVAAARRVHASPPTVTERIKQLEHVLGARLFDRDRRGCRLTATGRRLVEPAKAMVRAWDEGCARVALPPTFEAVIRLGGQHALWPSLLIPWLGEVRDQFSSLAVSALAAAPAQLNRAIEEDELDMVFLYDPVQRLGVRVEELAPDKLVLATARPGLDWKENFVRLNWGRSASDALMARLDEWPSAGLELDLGALSLQWLVDMGASGFVPERMARPYFAKGLLEPVEDMPSIDFSPYVCWRSSMDEGLAARLVDLAKRGMTT</sequence>
<dbReference type="EMBL" id="JBBHJZ010000009">
    <property type="protein sequence ID" value="MEJ5979530.1"/>
    <property type="molecule type" value="Genomic_DNA"/>
</dbReference>
<evidence type="ECO:0000256" key="2">
    <source>
        <dbReference type="ARBA" id="ARBA00023015"/>
    </source>
</evidence>
<dbReference type="Gene3D" id="1.10.10.10">
    <property type="entry name" value="Winged helix-like DNA-binding domain superfamily/Winged helix DNA-binding domain"/>
    <property type="match status" value="1"/>
</dbReference>
<comment type="similarity">
    <text evidence="1">Belongs to the LysR transcriptional regulatory family.</text>
</comment>
<dbReference type="PANTHER" id="PTHR30126:SF21">
    <property type="entry name" value="TRANSCRIPTIONAL REGULATOR-RELATED"/>
    <property type="match status" value="1"/>
</dbReference>
<protein>
    <submittedName>
        <fullName evidence="6">LysR family transcriptional regulator</fullName>
    </submittedName>
</protein>
<keyword evidence="4" id="KW-0804">Transcription</keyword>
<dbReference type="PRINTS" id="PR00039">
    <property type="entry name" value="HTHLYSR"/>
</dbReference>
<dbReference type="Pfam" id="PF00126">
    <property type="entry name" value="HTH_1"/>
    <property type="match status" value="1"/>
</dbReference>
<accession>A0ABU8S2E1</accession>
<dbReference type="InterPro" id="IPR000847">
    <property type="entry name" value="LysR_HTH_N"/>
</dbReference>
<organism evidence="6 7">
    <name type="scientific">Novosphingobium anseongense</name>
    <dbReference type="NCBI Taxonomy" id="3133436"/>
    <lineage>
        <taxon>Bacteria</taxon>
        <taxon>Pseudomonadati</taxon>
        <taxon>Pseudomonadota</taxon>
        <taxon>Alphaproteobacteria</taxon>
        <taxon>Sphingomonadales</taxon>
        <taxon>Sphingomonadaceae</taxon>
        <taxon>Novosphingobium</taxon>
    </lineage>
</organism>
<evidence type="ECO:0000256" key="4">
    <source>
        <dbReference type="ARBA" id="ARBA00023163"/>
    </source>
</evidence>
<dbReference type="PANTHER" id="PTHR30126">
    <property type="entry name" value="HTH-TYPE TRANSCRIPTIONAL REGULATOR"/>
    <property type="match status" value="1"/>
</dbReference>
<dbReference type="PROSITE" id="PS50931">
    <property type="entry name" value="HTH_LYSR"/>
    <property type="match status" value="1"/>
</dbReference>
<feature type="domain" description="HTH lysR-type" evidence="5">
    <location>
        <begin position="1"/>
        <end position="58"/>
    </location>
</feature>
<dbReference type="RefSeq" id="WP_339589470.1">
    <property type="nucleotide sequence ID" value="NZ_JBBHJZ010000009.1"/>
</dbReference>
<dbReference type="InterPro" id="IPR036390">
    <property type="entry name" value="WH_DNA-bd_sf"/>
</dbReference>
<keyword evidence="3" id="KW-0238">DNA-binding</keyword>
<dbReference type="Pfam" id="PF03466">
    <property type="entry name" value="LysR_substrate"/>
    <property type="match status" value="1"/>
</dbReference>
<dbReference type="InterPro" id="IPR036388">
    <property type="entry name" value="WH-like_DNA-bd_sf"/>
</dbReference>
<gene>
    <name evidence="6" type="ORF">WG901_22955</name>
</gene>
<keyword evidence="2" id="KW-0805">Transcription regulation</keyword>
<evidence type="ECO:0000313" key="7">
    <source>
        <dbReference type="Proteomes" id="UP001361239"/>
    </source>
</evidence>
<evidence type="ECO:0000313" key="6">
    <source>
        <dbReference type="EMBL" id="MEJ5979530.1"/>
    </source>
</evidence>
<evidence type="ECO:0000256" key="1">
    <source>
        <dbReference type="ARBA" id="ARBA00009437"/>
    </source>
</evidence>
<reference evidence="6 7" key="1">
    <citation type="submission" date="2024-03" db="EMBL/GenBank/DDBJ databases">
        <authorList>
            <person name="Jo J.-H."/>
        </authorList>
    </citation>
    <scope>NUCLEOTIDE SEQUENCE [LARGE SCALE GENOMIC DNA]</scope>
    <source>
        <strain evidence="6 7">PS1R-30</strain>
    </source>
</reference>
<keyword evidence="7" id="KW-1185">Reference proteome</keyword>
<dbReference type="SUPFAM" id="SSF53850">
    <property type="entry name" value="Periplasmic binding protein-like II"/>
    <property type="match status" value="1"/>
</dbReference>
<evidence type="ECO:0000256" key="3">
    <source>
        <dbReference type="ARBA" id="ARBA00023125"/>
    </source>
</evidence>
<dbReference type="SUPFAM" id="SSF46785">
    <property type="entry name" value="Winged helix' DNA-binding domain"/>
    <property type="match status" value="1"/>
</dbReference>
<dbReference type="Gene3D" id="3.40.190.10">
    <property type="entry name" value="Periplasmic binding protein-like II"/>
    <property type="match status" value="1"/>
</dbReference>
<evidence type="ECO:0000259" key="5">
    <source>
        <dbReference type="PROSITE" id="PS50931"/>
    </source>
</evidence>
<name>A0ABU8S2E1_9SPHN</name>
<comment type="caution">
    <text evidence="6">The sequence shown here is derived from an EMBL/GenBank/DDBJ whole genome shotgun (WGS) entry which is preliminary data.</text>
</comment>
<dbReference type="Proteomes" id="UP001361239">
    <property type="component" value="Unassembled WGS sequence"/>
</dbReference>
<proteinExistence type="inferred from homology"/>
<dbReference type="InterPro" id="IPR005119">
    <property type="entry name" value="LysR_subst-bd"/>
</dbReference>